<gene>
    <name evidence="10" type="ORF">CRM22_006166</name>
</gene>
<feature type="domain" description="C2H2-type" evidence="9">
    <location>
        <begin position="469"/>
        <end position="492"/>
    </location>
</feature>
<feature type="compositionally biased region" description="Acidic residues" evidence="8">
    <location>
        <begin position="594"/>
        <end position="612"/>
    </location>
</feature>
<sequence>MERLNNASRGTTESFMCSRPMNLSAVSDSLSLENEIVHELGRTTSTPRRPLVRLRYQISSSEQSPRSRMPLAFKQPICAHNSNVERPKFMNYSNLSNLENDHEPSDTNFSSSPPPTTSFSPPFEFSVHSGVQDGKQNESMGPSSPVALDLRIHRSPKELSNAKESNSLNGAAENGTTSVAFNIQNILGNHMLPDANDELLNSNQPMDIKGPCSSRTEAIFMAISSLIHILDQRKTGISLMENHPDEKPQLSSNTTIYSGRQSLMRQWLLEQQWPRRSNQLNSDSWGVDPSEDTQMTVDECVSHGCSELTTSVKHTLASRQQNSDHITKILTPNPDTTANSVDDETIGKGPVILYHPEPADSKSRIREMIETNDPRLKYVNDGAAIRNPFAMDRKVQLAYLTSLLCVRTENGEYVCKGCGRTTLRLRPMQQHLLSHSASKFNLCVRCLKGFNDKYDMKRHTRKHTMVRPYLCPECGRSFSQRCSLEGHRRKIHKVQLNFSRNQRREVVRVCEACGFSCTSSAEMLQHTLNFHPNSSSIPRLKRQLARQVERNKRPTQPYSGVLQQSLGKQGDSELSLHQSELTLPKQTNMSPEISFEDSFESENPDGSEEDPIDNSCSSNTTAFNPVLL</sequence>
<protein>
    <recommendedName>
        <fullName evidence="9">C2H2-type domain-containing protein</fullName>
    </recommendedName>
</protein>
<evidence type="ECO:0000256" key="4">
    <source>
        <dbReference type="ARBA" id="ARBA00022771"/>
    </source>
</evidence>
<evidence type="ECO:0000256" key="8">
    <source>
        <dbReference type="SAM" id="MobiDB-lite"/>
    </source>
</evidence>
<dbReference type="Pfam" id="PF00096">
    <property type="entry name" value="zf-C2H2"/>
    <property type="match status" value="1"/>
</dbReference>
<feature type="compositionally biased region" description="Polar residues" evidence="8">
    <location>
        <begin position="554"/>
        <end position="567"/>
    </location>
</feature>
<dbReference type="Proteomes" id="UP000308267">
    <property type="component" value="Unassembled WGS sequence"/>
</dbReference>
<accession>A0A4S2LMJ7</accession>
<evidence type="ECO:0000259" key="9">
    <source>
        <dbReference type="PROSITE" id="PS50157"/>
    </source>
</evidence>
<dbReference type="InterPro" id="IPR036236">
    <property type="entry name" value="Znf_C2H2_sf"/>
</dbReference>
<evidence type="ECO:0000313" key="11">
    <source>
        <dbReference type="Proteomes" id="UP000308267"/>
    </source>
</evidence>
<keyword evidence="11" id="KW-1185">Reference proteome</keyword>
<reference evidence="10 11" key="1">
    <citation type="journal article" date="2019" name="BMC Genomics">
        <title>New insights from Opisthorchis felineus genome: update on genomics of the epidemiologically important liver flukes.</title>
        <authorList>
            <person name="Ershov N.I."/>
            <person name="Mordvinov V.A."/>
            <person name="Prokhortchouk E.B."/>
            <person name="Pakharukova M.Y."/>
            <person name="Gunbin K.V."/>
            <person name="Ustyantsev K."/>
            <person name="Genaev M.A."/>
            <person name="Blinov A.G."/>
            <person name="Mazur A."/>
            <person name="Boulygina E."/>
            <person name="Tsygankova S."/>
            <person name="Khrameeva E."/>
            <person name="Chekanov N."/>
            <person name="Fan G."/>
            <person name="Xiao A."/>
            <person name="Zhang H."/>
            <person name="Xu X."/>
            <person name="Yang H."/>
            <person name="Solovyev V."/>
            <person name="Lee S.M."/>
            <person name="Liu X."/>
            <person name="Afonnikov D.A."/>
            <person name="Skryabin K.G."/>
        </authorList>
    </citation>
    <scope>NUCLEOTIDE SEQUENCE [LARGE SCALE GENOMIC DNA]</scope>
    <source>
        <strain evidence="10">AK-0245</strain>
        <tissue evidence="10">Whole organism</tissue>
    </source>
</reference>
<dbReference type="InterPro" id="IPR027756">
    <property type="entry name" value="Ovo-like"/>
</dbReference>
<dbReference type="GO" id="GO:0000978">
    <property type="term" value="F:RNA polymerase II cis-regulatory region sequence-specific DNA binding"/>
    <property type="evidence" value="ECO:0007669"/>
    <property type="project" value="TreeGrafter"/>
</dbReference>
<feature type="compositionally biased region" description="Low complexity" evidence="8">
    <location>
        <begin position="106"/>
        <end position="126"/>
    </location>
</feature>
<keyword evidence="3" id="KW-0677">Repeat</keyword>
<dbReference type="PANTHER" id="PTHR10032">
    <property type="entry name" value="ZINC FINGER PROTEIN WITH KRAB AND SCAN DOMAINS"/>
    <property type="match status" value="1"/>
</dbReference>
<keyword evidence="2" id="KW-0479">Metal-binding</keyword>
<dbReference type="InterPro" id="IPR013087">
    <property type="entry name" value="Znf_C2H2_type"/>
</dbReference>
<dbReference type="AlphaFoldDB" id="A0A4S2LMJ7"/>
<dbReference type="GO" id="GO:0000981">
    <property type="term" value="F:DNA-binding transcription factor activity, RNA polymerase II-specific"/>
    <property type="evidence" value="ECO:0007669"/>
    <property type="project" value="TreeGrafter"/>
</dbReference>
<keyword evidence="6" id="KW-0539">Nucleus</keyword>
<evidence type="ECO:0000256" key="3">
    <source>
        <dbReference type="ARBA" id="ARBA00022737"/>
    </source>
</evidence>
<dbReference type="EMBL" id="SJOL01006586">
    <property type="protein sequence ID" value="TGZ64892.1"/>
    <property type="molecule type" value="Genomic_DNA"/>
</dbReference>
<keyword evidence="4 7" id="KW-0863">Zinc-finger</keyword>
<organism evidence="10 11">
    <name type="scientific">Opisthorchis felineus</name>
    <dbReference type="NCBI Taxonomy" id="147828"/>
    <lineage>
        <taxon>Eukaryota</taxon>
        <taxon>Metazoa</taxon>
        <taxon>Spiralia</taxon>
        <taxon>Lophotrochozoa</taxon>
        <taxon>Platyhelminthes</taxon>
        <taxon>Trematoda</taxon>
        <taxon>Digenea</taxon>
        <taxon>Opisthorchiida</taxon>
        <taxon>Opisthorchiata</taxon>
        <taxon>Opisthorchiidae</taxon>
        <taxon>Opisthorchis</taxon>
    </lineage>
</organism>
<dbReference type="SMART" id="SM00355">
    <property type="entry name" value="ZnF_C2H2"/>
    <property type="match status" value="4"/>
</dbReference>
<dbReference type="FunFam" id="3.30.160.60:FF:000446">
    <property type="entry name" value="Zinc finger protein"/>
    <property type="match status" value="1"/>
</dbReference>
<feature type="region of interest" description="Disordered" evidence="8">
    <location>
        <begin position="94"/>
        <end position="146"/>
    </location>
</feature>
<dbReference type="OrthoDB" id="6508643at2759"/>
<dbReference type="GO" id="GO:0008270">
    <property type="term" value="F:zinc ion binding"/>
    <property type="evidence" value="ECO:0007669"/>
    <property type="project" value="UniProtKB-KW"/>
</dbReference>
<dbReference type="GO" id="GO:0009913">
    <property type="term" value="P:epidermal cell differentiation"/>
    <property type="evidence" value="ECO:0007669"/>
    <property type="project" value="TreeGrafter"/>
</dbReference>
<name>A0A4S2LMJ7_OPIFE</name>
<evidence type="ECO:0000256" key="6">
    <source>
        <dbReference type="ARBA" id="ARBA00023242"/>
    </source>
</evidence>
<evidence type="ECO:0000256" key="7">
    <source>
        <dbReference type="PROSITE-ProRule" id="PRU00042"/>
    </source>
</evidence>
<dbReference type="SUPFAM" id="SSF57667">
    <property type="entry name" value="beta-beta-alpha zinc fingers"/>
    <property type="match status" value="2"/>
</dbReference>
<evidence type="ECO:0000256" key="2">
    <source>
        <dbReference type="ARBA" id="ARBA00022723"/>
    </source>
</evidence>
<evidence type="ECO:0000256" key="5">
    <source>
        <dbReference type="ARBA" id="ARBA00022833"/>
    </source>
</evidence>
<comment type="subcellular location">
    <subcellularLocation>
        <location evidence="1">Nucleus</location>
    </subcellularLocation>
</comment>
<keyword evidence="5" id="KW-0862">Zinc</keyword>
<proteinExistence type="predicted"/>
<feature type="compositionally biased region" description="Polar residues" evidence="8">
    <location>
        <begin position="575"/>
        <end position="591"/>
    </location>
</feature>
<evidence type="ECO:0000313" key="10">
    <source>
        <dbReference type="EMBL" id="TGZ64892.1"/>
    </source>
</evidence>
<dbReference type="PANTHER" id="PTHR10032:SF271">
    <property type="entry name" value="RH12261P-RELATED"/>
    <property type="match status" value="1"/>
</dbReference>
<feature type="domain" description="C2H2-type" evidence="9">
    <location>
        <begin position="413"/>
        <end position="440"/>
    </location>
</feature>
<dbReference type="PROSITE" id="PS00028">
    <property type="entry name" value="ZINC_FINGER_C2H2_1"/>
    <property type="match status" value="3"/>
</dbReference>
<feature type="domain" description="C2H2-type" evidence="9">
    <location>
        <begin position="441"/>
        <end position="468"/>
    </location>
</feature>
<dbReference type="PROSITE" id="PS50157">
    <property type="entry name" value="ZINC_FINGER_C2H2_2"/>
    <property type="match status" value="3"/>
</dbReference>
<dbReference type="Gene3D" id="3.30.160.60">
    <property type="entry name" value="Classic Zinc Finger"/>
    <property type="match status" value="2"/>
</dbReference>
<evidence type="ECO:0000256" key="1">
    <source>
        <dbReference type="ARBA" id="ARBA00004123"/>
    </source>
</evidence>
<feature type="compositionally biased region" description="Polar residues" evidence="8">
    <location>
        <begin position="614"/>
        <end position="628"/>
    </location>
</feature>
<dbReference type="GO" id="GO:0005634">
    <property type="term" value="C:nucleus"/>
    <property type="evidence" value="ECO:0007669"/>
    <property type="project" value="UniProtKB-SubCell"/>
</dbReference>
<comment type="caution">
    <text evidence="10">The sequence shown here is derived from an EMBL/GenBank/DDBJ whole genome shotgun (WGS) entry which is preliminary data.</text>
</comment>
<feature type="region of interest" description="Disordered" evidence="8">
    <location>
        <begin position="546"/>
        <end position="628"/>
    </location>
</feature>